<reference evidence="2 3" key="1">
    <citation type="submission" date="2017-01" db="EMBL/GenBank/DDBJ databases">
        <title>Draft sequence of Acidihalobacter ferrooxidans strain DSM 14175 (strain V8).</title>
        <authorList>
            <person name="Khaleque H.N."/>
            <person name="Ramsay J.P."/>
            <person name="Murphy R.J.T."/>
            <person name="Kaksonen A.H."/>
            <person name="Boxall N.J."/>
            <person name="Watkin E.L.J."/>
        </authorList>
    </citation>
    <scope>NUCLEOTIDE SEQUENCE [LARGE SCALE GENOMIC DNA]</scope>
    <source>
        <strain evidence="2 3">V8</strain>
    </source>
</reference>
<evidence type="ECO:0000259" key="1">
    <source>
        <dbReference type="SMART" id="SM00829"/>
    </source>
</evidence>
<dbReference type="OrthoDB" id="9782155at2"/>
<dbReference type="SUPFAM" id="SSF50129">
    <property type="entry name" value="GroES-like"/>
    <property type="match status" value="1"/>
</dbReference>
<dbReference type="NCBIfam" id="TIGR02823">
    <property type="entry name" value="oxido_YhdH"/>
    <property type="match status" value="1"/>
</dbReference>
<dbReference type="InterPro" id="IPR036291">
    <property type="entry name" value="NAD(P)-bd_dom_sf"/>
</dbReference>
<dbReference type="InterPro" id="IPR014188">
    <property type="entry name" value="Acrylyl-CoA_reductase_AcuI"/>
</dbReference>
<dbReference type="GO" id="GO:0043957">
    <property type="term" value="F:acryloyl-CoA reductase (NADPH) activity"/>
    <property type="evidence" value="ECO:0007669"/>
    <property type="project" value="TreeGrafter"/>
</dbReference>
<dbReference type="PANTHER" id="PTHR43677">
    <property type="entry name" value="SHORT-CHAIN DEHYDROGENASE/REDUCTASE"/>
    <property type="match status" value="1"/>
</dbReference>
<proteinExistence type="predicted"/>
<dbReference type="RefSeq" id="WP_076835656.1">
    <property type="nucleotide sequence ID" value="NZ_CP019434.1"/>
</dbReference>
<dbReference type="PANTHER" id="PTHR43677:SF1">
    <property type="entry name" value="ACRYLYL-COA REDUCTASE ACUI-RELATED"/>
    <property type="match status" value="1"/>
</dbReference>
<keyword evidence="3" id="KW-1185">Reference proteome</keyword>
<dbReference type="KEGG" id="afy:BW247_03045"/>
<dbReference type="Pfam" id="PF00107">
    <property type="entry name" value="ADH_zinc_N"/>
    <property type="match status" value="1"/>
</dbReference>
<dbReference type="CDD" id="cd05280">
    <property type="entry name" value="MDR_yhdh_yhfp"/>
    <property type="match status" value="1"/>
</dbReference>
<name>A0A1P8UEC1_9GAMM</name>
<dbReference type="SUPFAM" id="SSF51735">
    <property type="entry name" value="NAD(P)-binding Rossmann-fold domains"/>
    <property type="match status" value="1"/>
</dbReference>
<dbReference type="InterPro" id="IPR020843">
    <property type="entry name" value="ER"/>
</dbReference>
<dbReference type="STRING" id="1765967.BW247_03045"/>
<gene>
    <name evidence="2" type="ORF">BW247_03045</name>
</gene>
<dbReference type="EMBL" id="CP019434">
    <property type="protein sequence ID" value="APZ42195.1"/>
    <property type="molecule type" value="Genomic_DNA"/>
</dbReference>
<dbReference type="AlphaFoldDB" id="A0A1P8UEC1"/>
<dbReference type="Proteomes" id="UP000243807">
    <property type="component" value="Chromosome"/>
</dbReference>
<dbReference type="InterPro" id="IPR013154">
    <property type="entry name" value="ADH-like_N"/>
</dbReference>
<evidence type="ECO:0000313" key="2">
    <source>
        <dbReference type="EMBL" id="APZ42195.1"/>
    </source>
</evidence>
<dbReference type="InterPro" id="IPR013149">
    <property type="entry name" value="ADH-like_C"/>
</dbReference>
<dbReference type="Pfam" id="PF08240">
    <property type="entry name" value="ADH_N"/>
    <property type="match status" value="1"/>
</dbReference>
<feature type="domain" description="Enoyl reductase (ER)" evidence="1">
    <location>
        <begin position="19"/>
        <end position="328"/>
    </location>
</feature>
<sequence length="332" mass="34704">MTSFNAFRIHLEADGKVRSGIESLHLDELSPGEVVIEVEYSAVNYKDALAGTGRGRILRQSSLIGGIDAVGVVIDGGATGFAAGQPVVVTGCGLSETRDGGYARYLRVPADCVVPLPDTLTSFQAAALGTAGFTAALAVQRMEDNGQTPAHGPILVTGASGGVGSLAVDLLAGCGYEVHALTGKPDRSGDWLRTLGAAQVVDRHALDYGKRPLEKALWGGAVDNAGGETLAWLTRTVRPYGNIAAIGLAGGVELNTTVMPFILRGVSLLGIHSVDCPSALRRHVWSRLAGDLRPRHLEAIVQETVDLETLPRVFEQMLAGAVQGRVVVRVGV</sequence>
<dbReference type="SMART" id="SM00829">
    <property type="entry name" value="PKS_ER"/>
    <property type="match status" value="1"/>
</dbReference>
<dbReference type="InterPro" id="IPR051397">
    <property type="entry name" value="Zn-ADH-like_protein"/>
</dbReference>
<dbReference type="Gene3D" id="3.90.180.10">
    <property type="entry name" value="Medium-chain alcohol dehydrogenases, catalytic domain"/>
    <property type="match status" value="1"/>
</dbReference>
<organism evidence="2 3">
    <name type="scientific">Acidihalobacter ferrooxydans</name>
    <dbReference type="NCBI Taxonomy" id="1765967"/>
    <lineage>
        <taxon>Bacteria</taxon>
        <taxon>Pseudomonadati</taxon>
        <taxon>Pseudomonadota</taxon>
        <taxon>Gammaproteobacteria</taxon>
        <taxon>Chromatiales</taxon>
        <taxon>Ectothiorhodospiraceae</taxon>
        <taxon>Acidihalobacter</taxon>
    </lineage>
</organism>
<protein>
    <submittedName>
        <fullName evidence="2">Oxidoreductase</fullName>
    </submittedName>
</protein>
<dbReference type="InterPro" id="IPR011032">
    <property type="entry name" value="GroES-like_sf"/>
</dbReference>
<evidence type="ECO:0000313" key="3">
    <source>
        <dbReference type="Proteomes" id="UP000243807"/>
    </source>
</evidence>
<accession>A0A1P8UEC1</accession>
<dbReference type="Gene3D" id="3.40.50.720">
    <property type="entry name" value="NAD(P)-binding Rossmann-like Domain"/>
    <property type="match status" value="1"/>
</dbReference>